<dbReference type="Pfam" id="PF02618">
    <property type="entry name" value="YceG"/>
    <property type="match status" value="1"/>
</dbReference>
<comment type="caution">
    <text evidence="8">The sequence shown here is derived from an EMBL/GenBank/DDBJ whole genome shotgun (WGS) entry which is preliminary data.</text>
</comment>
<dbReference type="GO" id="GO:0071555">
    <property type="term" value="P:cell wall organization"/>
    <property type="evidence" value="ECO:0007669"/>
    <property type="project" value="UniProtKB-KW"/>
</dbReference>
<name>A0A1F7WQN6_9BACT</name>
<dbReference type="NCBIfam" id="TIGR00247">
    <property type="entry name" value="endolytic transglycosylase MltG"/>
    <property type="match status" value="1"/>
</dbReference>
<evidence type="ECO:0000256" key="1">
    <source>
        <dbReference type="ARBA" id="ARBA00022475"/>
    </source>
</evidence>
<feature type="transmembrane region" description="Helical" evidence="7">
    <location>
        <begin position="12"/>
        <end position="31"/>
    </location>
</feature>
<sequence>MGYTKLKLILRIVIIIFILSCLACAAGYIYLKSLFDPVSSEPFYHNLKIAQGSSVSDIGRILEEKGVIKSGFAFWFYVKLNDLGPKLKAGDYVFSADQNIEQIVKKLIAGETQNISLTVPEGFSLGELRSRLINYNIMDEKQFNEAANDQALLKSIPYELDTIEGVLFPDTYVFNKSAKPGEILKMMVKEFKNKLPRDIDESVKKLGRPFKEILIMASIVEKEARHDEDRAKIASVFYNRLARQMKLESCATVQYILGDNRKSRLLYSDLQIDSPFNTYKNKGLPPAPICSPSKKSIVAALNPDNTDFLFFVAKPDGYHIFSKNFVEHNKSKQATKKMGSEKHSGDK</sequence>
<evidence type="ECO:0000313" key="9">
    <source>
        <dbReference type="Proteomes" id="UP000178735"/>
    </source>
</evidence>
<evidence type="ECO:0000313" key="8">
    <source>
        <dbReference type="EMBL" id="OGM05101.1"/>
    </source>
</evidence>
<organism evidence="8 9">
    <name type="scientific">Candidatus Wallbacteria bacterium GWC2_49_35</name>
    <dbReference type="NCBI Taxonomy" id="1817813"/>
    <lineage>
        <taxon>Bacteria</taxon>
        <taxon>Candidatus Walliibacteriota</taxon>
    </lineage>
</organism>
<feature type="site" description="Important for catalytic activity" evidence="7">
    <location>
        <position position="223"/>
    </location>
</feature>
<dbReference type="AlphaFoldDB" id="A0A1F7WQN6"/>
<protein>
    <recommendedName>
        <fullName evidence="7">Endolytic murein transglycosylase</fullName>
        <ecNumber evidence="7">4.2.2.29</ecNumber>
    </recommendedName>
    <alternativeName>
        <fullName evidence="7">Peptidoglycan lytic transglycosylase</fullName>
    </alternativeName>
    <alternativeName>
        <fullName evidence="7">Peptidoglycan polymerization terminase</fullName>
    </alternativeName>
</protein>
<evidence type="ECO:0000256" key="7">
    <source>
        <dbReference type="HAMAP-Rule" id="MF_02065"/>
    </source>
</evidence>
<dbReference type="HAMAP" id="MF_02065">
    <property type="entry name" value="MltG"/>
    <property type="match status" value="1"/>
</dbReference>
<comment type="similarity">
    <text evidence="7">Belongs to the transglycosylase MltG family.</text>
</comment>
<evidence type="ECO:0000256" key="6">
    <source>
        <dbReference type="ARBA" id="ARBA00023316"/>
    </source>
</evidence>
<keyword evidence="3 7" id="KW-1133">Transmembrane helix</keyword>
<keyword evidence="2 7" id="KW-0812">Transmembrane</keyword>
<keyword evidence="1 7" id="KW-1003">Cell membrane</keyword>
<proteinExistence type="inferred from homology"/>
<evidence type="ECO:0000256" key="5">
    <source>
        <dbReference type="ARBA" id="ARBA00023239"/>
    </source>
</evidence>
<keyword evidence="5 7" id="KW-0456">Lyase</keyword>
<dbReference type="PANTHER" id="PTHR30518:SF2">
    <property type="entry name" value="ENDOLYTIC MUREIN TRANSGLYCOSYLASE"/>
    <property type="match status" value="1"/>
</dbReference>
<comment type="subcellular location">
    <subcellularLocation>
        <location evidence="7">Cell membrane</location>
        <topology evidence="7">Single-pass membrane protein</topology>
    </subcellularLocation>
</comment>
<keyword evidence="4 7" id="KW-0472">Membrane</keyword>
<dbReference type="Gene3D" id="3.30.1490.480">
    <property type="entry name" value="Endolytic murein transglycosylase"/>
    <property type="match status" value="1"/>
</dbReference>
<comment type="function">
    <text evidence="7">Functions as a peptidoglycan terminase that cleaves nascent peptidoglycan strands endolytically to terminate their elongation.</text>
</comment>
<dbReference type="CDD" id="cd08010">
    <property type="entry name" value="MltG_like"/>
    <property type="match status" value="1"/>
</dbReference>
<dbReference type="EMBL" id="MGFH01000127">
    <property type="protein sequence ID" value="OGM05101.1"/>
    <property type="molecule type" value="Genomic_DNA"/>
</dbReference>
<dbReference type="PANTHER" id="PTHR30518">
    <property type="entry name" value="ENDOLYTIC MUREIN TRANSGLYCOSYLASE"/>
    <property type="match status" value="1"/>
</dbReference>
<evidence type="ECO:0000256" key="4">
    <source>
        <dbReference type="ARBA" id="ARBA00023136"/>
    </source>
</evidence>
<reference evidence="8 9" key="1">
    <citation type="journal article" date="2016" name="Nat. Commun.">
        <title>Thousands of microbial genomes shed light on interconnected biogeochemical processes in an aquifer system.</title>
        <authorList>
            <person name="Anantharaman K."/>
            <person name="Brown C.T."/>
            <person name="Hug L.A."/>
            <person name="Sharon I."/>
            <person name="Castelle C.J."/>
            <person name="Probst A.J."/>
            <person name="Thomas B.C."/>
            <person name="Singh A."/>
            <person name="Wilkins M.J."/>
            <person name="Karaoz U."/>
            <person name="Brodie E.L."/>
            <person name="Williams K.H."/>
            <person name="Hubbard S.S."/>
            <person name="Banfield J.F."/>
        </authorList>
    </citation>
    <scope>NUCLEOTIDE SEQUENCE [LARGE SCALE GENOMIC DNA]</scope>
</reference>
<keyword evidence="6 7" id="KW-0961">Cell wall biogenesis/degradation</keyword>
<dbReference type="GO" id="GO:0005886">
    <property type="term" value="C:plasma membrane"/>
    <property type="evidence" value="ECO:0007669"/>
    <property type="project" value="UniProtKB-SubCell"/>
</dbReference>
<evidence type="ECO:0000256" key="3">
    <source>
        <dbReference type="ARBA" id="ARBA00022989"/>
    </source>
</evidence>
<dbReference type="STRING" id="1817813.A2008_13610"/>
<gene>
    <name evidence="7" type="primary">mltG</name>
    <name evidence="8" type="ORF">A2008_13610</name>
</gene>
<dbReference type="GO" id="GO:0009252">
    <property type="term" value="P:peptidoglycan biosynthetic process"/>
    <property type="evidence" value="ECO:0007669"/>
    <property type="project" value="UniProtKB-UniRule"/>
</dbReference>
<comment type="catalytic activity">
    <reaction evidence="7">
        <text>a peptidoglycan chain = a peptidoglycan chain with N-acetyl-1,6-anhydromuramyl-[peptide] at the reducing end + a peptidoglycan chain with N-acetylglucosamine at the non-reducing end.</text>
        <dbReference type="EC" id="4.2.2.29"/>
    </reaction>
</comment>
<dbReference type="Gene3D" id="3.30.160.60">
    <property type="entry name" value="Classic Zinc Finger"/>
    <property type="match status" value="1"/>
</dbReference>
<dbReference type="EC" id="4.2.2.29" evidence="7"/>
<dbReference type="GO" id="GO:0008932">
    <property type="term" value="F:lytic endotransglycosylase activity"/>
    <property type="evidence" value="ECO:0007669"/>
    <property type="project" value="UniProtKB-UniRule"/>
</dbReference>
<accession>A0A1F7WQN6</accession>
<evidence type="ECO:0000256" key="2">
    <source>
        <dbReference type="ARBA" id="ARBA00022692"/>
    </source>
</evidence>
<dbReference type="Proteomes" id="UP000178735">
    <property type="component" value="Unassembled WGS sequence"/>
</dbReference>
<dbReference type="InterPro" id="IPR003770">
    <property type="entry name" value="MLTG-like"/>
</dbReference>